<dbReference type="RefSeq" id="WP_014402836.1">
    <property type="nucleotide sequence ID" value="NC_017033.1"/>
</dbReference>
<dbReference type="KEGG" id="fau:Fraau_1401"/>
<dbReference type="GO" id="GO:0071555">
    <property type="term" value="P:cell wall organization"/>
    <property type="evidence" value="ECO:0007669"/>
    <property type="project" value="UniProtKB-KW"/>
</dbReference>
<dbReference type="OrthoDB" id="9814591at2"/>
<keyword evidence="6 7" id="KW-0961">Cell wall biogenesis/degradation</keyword>
<comment type="similarity">
    <text evidence="7">Belongs to the transglycosylase MltG family.</text>
</comment>
<dbReference type="Gene3D" id="3.30.160.60">
    <property type="entry name" value="Classic Zinc Finger"/>
    <property type="match status" value="1"/>
</dbReference>
<evidence type="ECO:0000256" key="2">
    <source>
        <dbReference type="ARBA" id="ARBA00022692"/>
    </source>
</evidence>
<dbReference type="CDD" id="cd08010">
    <property type="entry name" value="MltG_like"/>
    <property type="match status" value="1"/>
</dbReference>
<dbReference type="EC" id="4.2.2.29" evidence="7"/>
<reference evidence="8" key="1">
    <citation type="submission" date="2012-02" db="EMBL/GenBank/DDBJ databases">
        <title>The complete genome of Frateuria aurantia DSM 6220.</title>
        <authorList>
            <consortium name="US DOE Joint Genome Institute (JGI-PGF)"/>
            <person name="Lucas S."/>
            <person name="Copeland A."/>
            <person name="Lapidus A."/>
            <person name="Glavina del Rio T."/>
            <person name="Dalin E."/>
            <person name="Tice H."/>
            <person name="Bruce D."/>
            <person name="Goodwin L."/>
            <person name="Pitluck S."/>
            <person name="Peters L."/>
            <person name="Ovchinnikova G."/>
            <person name="Teshima H."/>
            <person name="Kyrpides N."/>
            <person name="Mavromatis K."/>
            <person name="Ivanova N."/>
            <person name="Brettin T."/>
            <person name="Detter J.C."/>
            <person name="Han C."/>
            <person name="Larimer F."/>
            <person name="Land M."/>
            <person name="Hauser L."/>
            <person name="Markowitz V."/>
            <person name="Cheng J.-F."/>
            <person name="Hugenholtz P."/>
            <person name="Woyke T."/>
            <person name="Wu D."/>
            <person name="Brambilla E."/>
            <person name="Klenk H.-P."/>
            <person name="Eisen J.A."/>
        </authorList>
    </citation>
    <scope>NUCLEOTIDE SEQUENCE</scope>
    <source>
        <strain evidence="8">DSM 6220</strain>
    </source>
</reference>
<dbReference type="NCBIfam" id="TIGR00247">
    <property type="entry name" value="endolytic transglycosylase MltG"/>
    <property type="match status" value="1"/>
</dbReference>
<evidence type="ECO:0000313" key="9">
    <source>
        <dbReference type="Proteomes" id="UP000005234"/>
    </source>
</evidence>
<organism evidence="8 9">
    <name type="scientific">Frateuria aurantia (strain ATCC 33424 / DSM 6220 / KCTC 2777 / LMG 1558 / NBRC 3245 / NCIMB 13370)</name>
    <name type="common">Acetobacter aurantius</name>
    <dbReference type="NCBI Taxonomy" id="767434"/>
    <lineage>
        <taxon>Bacteria</taxon>
        <taxon>Pseudomonadati</taxon>
        <taxon>Pseudomonadota</taxon>
        <taxon>Gammaproteobacteria</taxon>
        <taxon>Lysobacterales</taxon>
        <taxon>Rhodanobacteraceae</taxon>
        <taxon>Frateuria</taxon>
    </lineage>
</organism>
<dbReference type="HOGENOM" id="CLU_025574_0_2_6"/>
<gene>
    <name evidence="7" type="primary">mltG</name>
    <name evidence="8" type="ordered locus">Fraau_1401</name>
</gene>
<dbReference type="PANTHER" id="PTHR30518:SF2">
    <property type="entry name" value="ENDOLYTIC MUREIN TRANSGLYCOSYLASE"/>
    <property type="match status" value="1"/>
</dbReference>
<keyword evidence="9" id="KW-1185">Reference proteome</keyword>
<evidence type="ECO:0000256" key="5">
    <source>
        <dbReference type="ARBA" id="ARBA00023239"/>
    </source>
</evidence>
<keyword evidence="3 7" id="KW-1133">Transmembrane helix</keyword>
<proteinExistence type="inferred from homology"/>
<sequence length="342" mass="38250">MSNRSGRWRLPALLLLLALGLAAWSGWRSYQRFLVTPLVQVAGYDRFDLVRGHGLNDLVAEWRQRGITAHGALYWRLAARQLGVDGRLHAGEYALEAGLNPLELLRRMARGRVMQHPFTLVDGWNMSLVRKALAAAPEMRHRLDQLDDAALMQALGQPGVSPEGQFLSDTYAYVKGDTDVSVLQRALRAQQRLLAADWAQRAPDLPLQTPYQALILASIVEKETGQADERARIAGVFIRRLQQHMLLETDPTVIYGMGSRYAGTIHKSDLTTDTPYNTYTRPGLPPTPIAMIGRPALQAALHPADGEDLYFVARGDGHHIFARTLQEHDRNVACYQLKHCHD</sequence>
<feature type="site" description="Important for catalytic activity" evidence="7">
    <location>
        <position position="223"/>
    </location>
</feature>
<keyword evidence="5 7" id="KW-0456">Lyase</keyword>
<dbReference type="InterPro" id="IPR003770">
    <property type="entry name" value="MLTG-like"/>
</dbReference>
<comment type="catalytic activity">
    <reaction evidence="7">
        <text>a peptidoglycan chain = a peptidoglycan chain with N-acetyl-1,6-anhydromuramyl-[peptide] at the reducing end + a peptidoglycan chain with N-acetylglucosamine at the non-reducing end.</text>
        <dbReference type="EC" id="4.2.2.29"/>
    </reaction>
</comment>
<keyword evidence="4 7" id="KW-0472">Membrane</keyword>
<dbReference type="eggNOG" id="COG1559">
    <property type="taxonomic scope" value="Bacteria"/>
</dbReference>
<evidence type="ECO:0000256" key="3">
    <source>
        <dbReference type="ARBA" id="ARBA00022989"/>
    </source>
</evidence>
<dbReference type="Pfam" id="PF02618">
    <property type="entry name" value="YceG"/>
    <property type="match status" value="1"/>
</dbReference>
<evidence type="ECO:0000256" key="1">
    <source>
        <dbReference type="ARBA" id="ARBA00022475"/>
    </source>
</evidence>
<dbReference type="GO" id="GO:0009252">
    <property type="term" value="P:peptidoglycan biosynthetic process"/>
    <property type="evidence" value="ECO:0007669"/>
    <property type="project" value="UniProtKB-UniRule"/>
</dbReference>
<dbReference type="GO" id="GO:0005886">
    <property type="term" value="C:plasma membrane"/>
    <property type="evidence" value="ECO:0007669"/>
    <property type="project" value="UniProtKB-UniRule"/>
</dbReference>
<keyword evidence="2 7" id="KW-0812">Transmembrane</keyword>
<protein>
    <recommendedName>
        <fullName evidence="7">Endolytic murein transglycosylase</fullName>
        <ecNumber evidence="7">4.2.2.29</ecNumber>
    </recommendedName>
    <alternativeName>
        <fullName evidence="7">Peptidoglycan lytic transglycosylase</fullName>
    </alternativeName>
    <alternativeName>
        <fullName evidence="7">Peptidoglycan polymerization terminase</fullName>
    </alternativeName>
</protein>
<keyword evidence="1 7" id="KW-1003">Cell membrane</keyword>
<evidence type="ECO:0000313" key="8">
    <source>
        <dbReference type="EMBL" id="AFC85831.1"/>
    </source>
</evidence>
<dbReference type="STRING" id="767434.Fraau_1401"/>
<dbReference type="AlphaFoldDB" id="H8L5T1"/>
<evidence type="ECO:0000256" key="7">
    <source>
        <dbReference type="HAMAP-Rule" id="MF_02065"/>
    </source>
</evidence>
<dbReference type="PANTHER" id="PTHR30518">
    <property type="entry name" value="ENDOLYTIC MUREIN TRANSGLYCOSYLASE"/>
    <property type="match status" value="1"/>
</dbReference>
<dbReference type="Proteomes" id="UP000005234">
    <property type="component" value="Chromosome"/>
</dbReference>
<keyword evidence="7" id="KW-0997">Cell inner membrane</keyword>
<name>H8L5T1_FRAAD</name>
<dbReference type="HAMAP" id="MF_02065">
    <property type="entry name" value="MltG"/>
    <property type="match status" value="1"/>
</dbReference>
<comment type="function">
    <text evidence="7">Functions as a peptidoglycan terminase that cleaves nascent peptidoglycan strands endolytically to terminate their elongation.</text>
</comment>
<dbReference type="EMBL" id="CP003350">
    <property type="protein sequence ID" value="AFC85831.1"/>
    <property type="molecule type" value="Genomic_DNA"/>
</dbReference>
<evidence type="ECO:0000256" key="6">
    <source>
        <dbReference type="ARBA" id="ARBA00023316"/>
    </source>
</evidence>
<evidence type="ECO:0000256" key="4">
    <source>
        <dbReference type="ARBA" id="ARBA00023136"/>
    </source>
</evidence>
<dbReference type="GO" id="GO:0008932">
    <property type="term" value="F:lytic endotransglycosylase activity"/>
    <property type="evidence" value="ECO:0007669"/>
    <property type="project" value="UniProtKB-UniRule"/>
</dbReference>
<accession>H8L5T1</accession>